<evidence type="ECO:0000313" key="2">
    <source>
        <dbReference type="Proteomes" id="UP000836387"/>
    </source>
</evidence>
<comment type="caution">
    <text evidence="1">The sequence shown here is derived from an EMBL/GenBank/DDBJ whole genome shotgun (WGS) entry which is preliminary data.</text>
</comment>
<evidence type="ECO:0000313" key="1">
    <source>
        <dbReference type="EMBL" id="CAG9952026.1"/>
    </source>
</evidence>
<proteinExistence type="predicted"/>
<keyword evidence="2" id="KW-1185">Reference proteome</keyword>
<sequence>MPLQNTESVSEGSPTKILRSSPCARVAWTSPHASLNCSRPGSVDDTNVTQRVISRLLVLFGQLEEQGAVFSFPKGKTWGAKWQEYTKTWDDVHWNGDTCPPRDDAMDPCPFDHGHDHENDGETQHPAGDDRAVPSPFDESDDLSDLSVQSTVMHDRCEDLIDMTSSLSLEGSVMNPLPSHVTAQSPQTILSTDSMDTFGGSVNSYMPTSVQRPQPQTGVGRCRCHIAPSEDGSSSTAFKDGPHMAMPPQQLSRVEEWVAQLDLGDSSQGSASSIRHRGGVRVRQAMLAPLSSTGNTMDITENNYRRLCMAIEEVGVAKTELLHLYYSQGERAIVSVREHLEGMMDTSLRHGRSTEDIAALFRSMRAKLMRSLGADWDAADAEKARKKEAQFESTNQRLRSLEERVRLWKDLDR</sequence>
<dbReference type="Proteomes" id="UP000836387">
    <property type="component" value="Unassembled WGS sequence"/>
</dbReference>
<name>A0ACA9UFG4_BIOOC</name>
<reference evidence="1" key="2">
    <citation type="submission" date="2021-10" db="EMBL/GenBank/DDBJ databases">
        <authorList>
            <person name="Piombo E."/>
        </authorList>
    </citation>
    <scope>NUCLEOTIDE SEQUENCE</scope>
</reference>
<gene>
    <name evidence="1" type="ORF">CRV2_00018130</name>
</gene>
<dbReference type="EMBL" id="CADEHS020000461">
    <property type="protein sequence ID" value="CAG9952026.1"/>
    <property type="molecule type" value="Genomic_DNA"/>
</dbReference>
<accession>A0ACA9UFG4</accession>
<reference evidence="1" key="1">
    <citation type="submission" date="2020-04" db="EMBL/GenBank/DDBJ databases">
        <authorList>
            <person name="Broberg M."/>
        </authorList>
    </citation>
    <scope>NUCLEOTIDE SEQUENCE</scope>
</reference>
<organism evidence="1 2">
    <name type="scientific">Clonostachys rosea f. rosea IK726</name>
    <dbReference type="NCBI Taxonomy" id="1349383"/>
    <lineage>
        <taxon>Eukaryota</taxon>
        <taxon>Fungi</taxon>
        <taxon>Dikarya</taxon>
        <taxon>Ascomycota</taxon>
        <taxon>Pezizomycotina</taxon>
        <taxon>Sordariomycetes</taxon>
        <taxon>Hypocreomycetidae</taxon>
        <taxon>Hypocreales</taxon>
        <taxon>Bionectriaceae</taxon>
        <taxon>Clonostachys</taxon>
    </lineage>
</organism>
<protein>
    <submittedName>
        <fullName evidence="1">Uncharacterized protein</fullName>
    </submittedName>
</protein>